<accession>Q8KTS8</accession>
<feature type="domain" description="DUF2059" evidence="1">
    <location>
        <begin position="275"/>
        <end position="308"/>
    </location>
</feature>
<dbReference type="EMBL" id="AF481102">
    <property type="protein sequence ID" value="AAM75970.1"/>
    <property type="molecule type" value="Genomic_DNA"/>
</dbReference>
<name>Q8KTS8_TREPR</name>
<evidence type="ECO:0000313" key="2">
    <source>
        <dbReference type="EMBL" id="AAM75970.1"/>
    </source>
</evidence>
<protein>
    <recommendedName>
        <fullName evidence="1">DUF2059 domain-containing protein</fullName>
    </recommendedName>
</protein>
<sequence length="343" mass="38594">MQSLATMVNLLLGAPFVPLTLGCSAWHPIPCPVSNPCHPRNKRTAIAVALSFAPFNLLARMSMRRHCNFRAFVLYHEQSMGVNDKTMHILIFLAACLREMSGHPAHRATGKALALCACLLGQRMHIRQVRQLESLQPVARCRGSKANSTACLAVCADDAGGDWFATLISRDLPAYAKQDGPIPPRKLEAIGELMVAECVPAMISNLVRDVYRRTEQLIPIVESNILANRNLTPSQRARVLMWMRRCVDSEVHKAAYAPFAGRGFWNAVIHELCMAYSRYYTTTELRDITEFYSSTAGSKYLKHRRQVGRDVFDRLVKRCTLQHLRSLYRRIRAEAIEMLGIIG</sequence>
<dbReference type="AlphaFoldDB" id="Q8KTS8"/>
<evidence type="ECO:0000259" key="1">
    <source>
        <dbReference type="Pfam" id="PF09832"/>
    </source>
</evidence>
<proteinExistence type="predicted"/>
<dbReference type="InterPro" id="IPR018637">
    <property type="entry name" value="DUF2059"/>
</dbReference>
<dbReference type="Pfam" id="PF09832">
    <property type="entry name" value="DUF2059"/>
    <property type="match status" value="1"/>
</dbReference>
<organism evidence="2">
    <name type="scientific">Tremblaya princeps</name>
    <dbReference type="NCBI Taxonomy" id="189385"/>
    <lineage>
        <taxon>Bacteria</taxon>
        <taxon>Pseudomonadati</taxon>
        <taxon>Pseudomonadota</taxon>
        <taxon>Betaproteobacteria</taxon>
        <taxon>Candidatus Tremblayella</taxon>
    </lineage>
</organism>
<reference evidence="2" key="1">
    <citation type="journal article" date="2002" name="Appl. Environ. Microbiol.">
        <title>The genetic properties of the primary endosymbionts of mealybugs differ from those of other endosymbionts of plant sap-sucking insects.</title>
        <authorList>
            <person name="Baumann L."/>
            <person name="Thao M.L."/>
            <person name="Hess J.M."/>
            <person name="Johnson M.W."/>
            <person name="Baumann P."/>
        </authorList>
    </citation>
    <scope>NUCLEOTIDE SEQUENCE</scope>
</reference>